<feature type="transmembrane region" description="Helical" evidence="11">
    <location>
        <begin position="237"/>
        <end position="256"/>
    </location>
</feature>
<keyword evidence="7" id="KW-0972">Capsule biogenesis/degradation</keyword>
<feature type="transmembrane region" description="Helical" evidence="11">
    <location>
        <begin position="62"/>
        <end position="81"/>
    </location>
</feature>
<evidence type="ECO:0000256" key="9">
    <source>
        <dbReference type="ARBA" id="ARBA00023047"/>
    </source>
</evidence>
<dbReference type="PANTHER" id="PTHR30413">
    <property type="entry name" value="INNER MEMBRANE TRANSPORT PERMEASE"/>
    <property type="match status" value="1"/>
</dbReference>
<evidence type="ECO:0000256" key="11">
    <source>
        <dbReference type="RuleBase" id="RU361157"/>
    </source>
</evidence>
<proteinExistence type="inferred from homology"/>
<feature type="transmembrane region" description="Helical" evidence="11">
    <location>
        <begin position="147"/>
        <end position="169"/>
    </location>
</feature>
<dbReference type="PRINTS" id="PR00164">
    <property type="entry name" value="ABC2TRNSPORT"/>
</dbReference>
<dbReference type="GO" id="GO:0043190">
    <property type="term" value="C:ATP-binding cassette (ABC) transporter complex"/>
    <property type="evidence" value="ECO:0007669"/>
    <property type="project" value="InterPro"/>
</dbReference>
<name>A0A6N8EI09_9GAMM</name>
<comment type="similarity">
    <text evidence="2 11">Belongs to the ABC-2 integral membrane protein family.</text>
</comment>
<feature type="transmembrane region" description="Helical" evidence="11">
    <location>
        <begin position="118"/>
        <end position="135"/>
    </location>
</feature>
<dbReference type="Proteomes" id="UP000434044">
    <property type="component" value="Unassembled WGS sequence"/>
</dbReference>
<dbReference type="OrthoDB" id="9814458at2"/>
<dbReference type="InterPro" id="IPR000412">
    <property type="entry name" value="ABC_2_transport"/>
</dbReference>
<dbReference type="InterPro" id="IPR013525">
    <property type="entry name" value="ABC2_TM"/>
</dbReference>
<reference evidence="13 14" key="1">
    <citation type="submission" date="2019-11" db="EMBL/GenBank/DDBJ databases">
        <title>Whole-genome sequence of the anaerobic purple sulfur bacterium Allochromatium palmeri DSM 15591.</title>
        <authorList>
            <person name="Kyndt J.A."/>
            <person name="Meyer T.E."/>
        </authorList>
    </citation>
    <scope>NUCLEOTIDE SEQUENCE [LARGE SCALE GENOMIC DNA]</scope>
    <source>
        <strain evidence="13 14">DSM 15591</strain>
    </source>
</reference>
<evidence type="ECO:0000313" key="14">
    <source>
        <dbReference type="Proteomes" id="UP000434044"/>
    </source>
</evidence>
<evidence type="ECO:0000256" key="8">
    <source>
        <dbReference type="ARBA" id="ARBA00022989"/>
    </source>
</evidence>
<evidence type="ECO:0000313" key="13">
    <source>
        <dbReference type="EMBL" id="MTW22668.1"/>
    </source>
</evidence>
<comment type="subcellular location">
    <subcellularLocation>
        <location evidence="11">Cell inner membrane</location>
        <topology evidence="11">Multi-pass membrane protein</topology>
    </subcellularLocation>
    <subcellularLocation>
        <location evidence="1">Cell membrane</location>
        <topology evidence="1">Multi-pass membrane protein</topology>
    </subcellularLocation>
</comment>
<keyword evidence="10 11" id="KW-0472">Membrane</keyword>
<feature type="transmembrane region" description="Helical" evidence="11">
    <location>
        <begin position="181"/>
        <end position="199"/>
    </location>
</feature>
<dbReference type="PANTHER" id="PTHR30413:SF10">
    <property type="entry name" value="CAPSULE POLYSACCHARIDE EXPORT INNER-MEMBRANE PROTEIN CTRC"/>
    <property type="match status" value="1"/>
</dbReference>
<feature type="transmembrane region" description="Helical" evidence="11">
    <location>
        <begin position="35"/>
        <end position="56"/>
    </location>
</feature>
<protein>
    <recommendedName>
        <fullName evidence="11">Transport permease protein</fullName>
    </recommendedName>
</protein>
<dbReference type="PROSITE" id="PS51012">
    <property type="entry name" value="ABC_TM2"/>
    <property type="match status" value="1"/>
</dbReference>
<keyword evidence="14" id="KW-1185">Reference proteome</keyword>
<dbReference type="RefSeq" id="WP_155451233.1">
    <property type="nucleotide sequence ID" value="NZ_WNKT01000048.1"/>
</dbReference>
<evidence type="ECO:0000256" key="10">
    <source>
        <dbReference type="ARBA" id="ARBA00023136"/>
    </source>
</evidence>
<dbReference type="InterPro" id="IPR047817">
    <property type="entry name" value="ABC2_TM_bact-type"/>
</dbReference>
<evidence type="ECO:0000256" key="3">
    <source>
        <dbReference type="ARBA" id="ARBA00022448"/>
    </source>
</evidence>
<evidence type="ECO:0000256" key="5">
    <source>
        <dbReference type="ARBA" id="ARBA00022597"/>
    </source>
</evidence>
<evidence type="ECO:0000256" key="6">
    <source>
        <dbReference type="ARBA" id="ARBA00022692"/>
    </source>
</evidence>
<dbReference type="GO" id="GO:0140359">
    <property type="term" value="F:ABC-type transporter activity"/>
    <property type="evidence" value="ECO:0007669"/>
    <property type="project" value="InterPro"/>
</dbReference>
<keyword evidence="3 11" id="KW-0813">Transport</keyword>
<evidence type="ECO:0000256" key="2">
    <source>
        <dbReference type="ARBA" id="ARBA00007783"/>
    </source>
</evidence>
<sequence>MSAGVRPPWKVTWSVWHALFMREVLARTTGDRMGWFWMLGEPIAFIVIMVSIRSFLGRSRDIAGADFIVWLMIGLSGFFMVRDAIQRGMTAIASNQALFAYRQIKPVDALFVRSATELALQTVVLLILLGLALLTDINALPDDPLGVFSLWCSLWLLGLGCALIVSVVVRLVPDIQHLVKMMMLPLLLISGVIFPLHNLPHSILEYLLYNPILHGLELLRLHFFDGYQAVQGVSLEYLWRWILITLALGLALHARFELRLKAK</sequence>
<dbReference type="EMBL" id="WNKT01000048">
    <property type="protein sequence ID" value="MTW22668.1"/>
    <property type="molecule type" value="Genomic_DNA"/>
</dbReference>
<dbReference type="GO" id="GO:0015774">
    <property type="term" value="P:polysaccharide transport"/>
    <property type="evidence" value="ECO:0007669"/>
    <property type="project" value="UniProtKB-KW"/>
</dbReference>
<dbReference type="Pfam" id="PF01061">
    <property type="entry name" value="ABC2_membrane"/>
    <property type="match status" value="1"/>
</dbReference>
<organism evidence="13 14">
    <name type="scientific">Allochromatium palmeri</name>
    <dbReference type="NCBI Taxonomy" id="231048"/>
    <lineage>
        <taxon>Bacteria</taxon>
        <taxon>Pseudomonadati</taxon>
        <taxon>Pseudomonadota</taxon>
        <taxon>Gammaproteobacteria</taxon>
        <taxon>Chromatiales</taxon>
        <taxon>Chromatiaceae</taxon>
        <taxon>Allochromatium</taxon>
    </lineage>
</organism>
<keyword evidence="5" id="KW-0762">Sugar transport</keyword>
<dbReference type="GO" id="GO:0015920">
    <property type="term" value="P:lipopolysaccharide transport"/>
    <property type="evidence" value="ECO:0007669"/>
    <property type="project" value="TreeGrafter"/>
</dbReference>
<keyword evidence="8 11" id="KW-1133">Transmembrane helix</keyword>
<keyword evidence="9" id="KW-0625">Polysaccharide transport</keyword>
<keyword evidence="6 11" id="KW-0812">Transmembrane</keyword>
<keyword evidence="4 11" id="KW-1003">Cell membrane</keyword>
<dbReference type="AlphaFoldDB" id="A0A6N8EI09"/>
<evidence type="ECO:0000256" key="7">
    <source>
        <dbReference type="ARBA" id="ARBA00022903"/>
    </source>
</evidence>
<evidence type="ECO:0000259" key="12">
    <source>
        <dbReference type="PROSITE" id="PS51012"/>
    </source>
</evidence>
<evidence type="ECO:0000256" key="4">
    <source>
        <dbReference type="ARBA" id="ARBA00022475"/>
    </source>
</evidence>
<gene>
    <name evidence="13" type="ORF">GJ668_16500</name>
</gene>
<comment type="caution">
    <text evidence="13">The sequence shown here is derived from an EMBL/GenBank/DDBJ whole genome shotgun (WGS) entry which is preliminary data.</text>
</comment>
<evidence type="ECO:0000256" key="1">
    <source>
        <dbReference type="ARBA" id="ARBA00004651"/>
    </source>
</evidence>
<feature type="domain" description="ABC transmembrane type-2" evidence="12">
    <location>
        <begin position="33"/>
        <end position="256"/>
    </location>
</feature>
<accession>A0A6N8EI09</accession>